<proteinExistence type="predicted"/>
<protein>
    <recommendedName>
        <fullName evidence="1">AB hydrolase-1 domain-containing protein</fullName>
    </recommendedName>
</protein>
<comment type="caution">
    <text evidence="2">The sequence shown here is derived from an EMBL/GenBank/DDBJ whole genome shotgun (WGS) entry which is preliminary data.</text>
</comment>
<evidence type="ECO:0000313" key="2">
    <source>
        <dbReference type="EMBL" id="KAI9182512.1"/>
    </source>
</evidence>
<dbReference type="SUPFAM" id="SSF53474">
    <property type="entry name" value="alpha/beta-Hydrolases"/>
    <property type="match status" value="2"/>
</dbReference>
<evidence type="ECO:0000259" key="1">
    <source>
        <dbReference type="Pfam" id="PF00561"/>
    </source>
</evidence>
<dbReference type="Gene3D" id="3.40.50.1820">
    <property type="entry name" value="alpha/beta hydrolase"/>
    <property type="match status" value="1"/>
</dbReference>
<reference evidence="2" key="2">
    <citation type="submission" date="2023-02" db="EMBL/GenBank/DDBJ databases">
        <authorList>
            <person name="Swenson N.G."/>
            <person name="Wegrzyn J.L."/>
            <person name="Mcevoy S.L."/>
        </authorList>
    </citation>
    <scope>NUCLEOTIDE SEQUENCE</scope>
    <source>
        <strain evidence="2">91603</strain>
        <tissue evidence="2">Leaf</tissue>
    </source>
</reference>
<gene>
    <name evidence="2" type="ORF">LWI28_026080</name>
</gene>
<dbReference type="Pfam" id="PF00561">
    <property type="entry name" value="Abhydrolase_1"/>
    <property type="match status" value="1"/>
</dbReference>
<dbReference type="EMBL" id="JAJSOW010000101">
    <property type="protein sequence ID" value="KAI9182512.1"/>
    <property type="molecule type" value="Genomic_DNA"/>
</dbReference>
<accession>A0AAD5NW98</accession>
<dbReference type="AlphaFoldDB" id="A0AAD5NW98"/>
<evidence type="ECO:0000313" key="3">
    <source>
        <dbReference type="Proteomes" id="UP001064489"/>
    </source>
</evidence>
<organism evidence="2 3">
    <name type="scientific">Acer negundo</name>
    <name type="common">Box elder</name>
    <dbReference type="NCBI Taxonomy" id="4023"/>
    <lineage>
        <taxon>Eukaryota</taxon>
        <taxon>Viridiplantae</taxon>
        <taxon>Streptophyta</taxon>
        <taxon>Embryophyta</taxon>
        <taxon>Tracheophyta</taxon>
        <taxon>Spermatophyta</taxon>
        <taxon>Magnoliopsida</taxon>
        <taxon>eudicotyledons</taxon>
        <taxon>Gunneridae</taxon>
        <taxon>Pentapetalae</taxon>
        <taxon>rosids</taxon>
        <taxon>malvids</taxon>
        <taxon>Sapindales</taxon>
        <taxon>Sapindaceae</taxon>
        <taxon>Hippocastanoideae</taxon>
        <taxon>Acereae</taxon>
        <taxon>Acer</taxon>
    </lineage>
</organism>
<keyword evidence="3" id="KW-1185">Reference proteome</keyword>
<sequence>MNYSRTKDPKQWFLSLPSSLRHHYSSGRIIKVQTKPNRSPIELFTFRNGVKSTETVLVVHGLGLSSFSFRGMVDSLGSRGVRVIAVDLPGSGFSARSTMEVAERSDGSLQRLRDVYGLIQEKGFFWAFDQIVETGQIPYEEIMKSRVLERTSVKFIELGRVLGQVIQTMNLAPVHWVAENSGLVKSITLVYRYRVLCLHWFWASRVLLKGRDGSRAIGEMGRRLNYSFNIGEWGGLDAIKGLPIQVLWSKEWSEKGRRVAEALSQAKFVEHSGGRWPQERHCR</sequence>
<dbReference type="Proteomes" id="UP001064489">
    <property type="component" value="Chromosome 4"/>
</dbReference>
<feature type="domain" description="AB hydrolase-1" evidence="1">
    <location>
        <begin position="55"/>
        <end position="100"/>
    </location>
</feature>
<dbReference type="InterPro" id="IPR000073">
    <property type="entry name" value="AB_hydrolase_1"/>
</dbReference>
<name>A0AAD5NW98_ACENE</name>
<dbReference type="InterPro" id="IPR029058">
    <property type="entry name" value="AB_hydrolase_fold"/>
</dbReference>
<reference evidence="2" key="1">
    <citation type="journal article" date="2022" name="Plant J.">
        <title>Strategies of tolerance reflected in two North American maple genomes.</title>
        <authorList>
            <person name="McEvoy S.L."/>
            <person name="Sezen U.U."/>
            <person name="Trouern-Trend A."/>
            <person name="McMahon S.M."/>
            <person name="Schaberg P.G."/>
            <person name="Yang J."/>
            <person name="Wegrzyn J.L."/>
            <person name="Swenson N.G."/>
        </authorList>
    </citation>
    <scope>NUCLEOTIDE SEQUENCE</scope>
    <source>
        <strain evidence="2">91603</strain>
    </source>
</reference>